<dbReference type="STRING" id="57577.A0A2K3KS75"/>
<feature type="non-terminal residue" evidence="2">
    <location>
        <position position="1"/>
    </location>
</feature>
<dbReference type="PANTHER" id="PTHR11439:SF483">
    <property type="entry name" value="PEPTIDE SYNTHASE GLIP-LIKE, PUTATIVE (AFU_ORTHOLOGUE AFUA_3G12920)-RELATED"/>
    <property type="match status" value="1"/>
</dbReference>
<accession>A0A2K3KS75</accession>
<name>A0A2K3KS75_TRIPR</name>
<evidence type="ECO:0000313" key="2">
    <source>
        <dbReference type="EMBL" id="PNX69138.1"/>
    </source>
</evidence>
<feature type="region of interest" description="Disordered" evidence="1">
    <location>
        <begin position="24"/>
        <end position="65"/>
    </location>
</feature>
<evidence type="ECO:0000313" key="3">
    <source>
        <dbReference type="Proteomes" id="UP000236291"/>
    </source>
</evidence>
<protein>
    <submittedName>
        <fullName evidence="2">Gag-pol polyprotein</fullName>
    </submittedName>
</protein>
<reference evidence="2 3" key="1">
    <citation type="journal article" date="2014" name="Am. J. Bot.">
        <title>Genome assembly and annotation for red clover (Trifolium pratense; Fabaceae).</title>
        <authorList>
            <person name="Istvanek J."/>
            <person name="Jaros M."/>
            <person name="Krenek A."/>
            <person name="Repkova J."/>
        </authorList>
    </citation>
    <scope>NUCLEOTIDE SEQUENCE [LARGE SCALE GENOMIC DNA]</scope>
    <source>
        <strain evidence="3">cv. Tatra</strain>
        <tissue evidence="2">Young leaves</tissue>
    </source>
</reference>
<organism evidence="2 3">
    <name type="scientific">Trifolium pratense</name>
    <name type="common">Red clover</name>
    <dbReference type="NCBI Taxonomy" id="57577"/>
    <lineage>
        <taxon>Eukaryota</taxon>
        <taxon>Viridiplantae</taxon>
        <taxon>Streptophyta</taxon>
        <taxon>Embryophyta</taxon>
        <taxon>Tracheophyta</taxon>
        <taxon>Spermatophyta</taxon>
        <taxon>Magnoliopsida</taxon>
        <taxon>eudicotyledons</taxon>
        <taxon>Gunneridae</taxon>
        <taxon>Pentapetalae</taxon>
        <taxon>rosids</taxon>
        <taxon>fabids</taxon>
        <taxon>Fabales</taxon>
        <taxon>Fabaceae</taxon>
        <taxon>Papilionoideae</taxon>
        <taxon>50 kb inversion clade</taxon>
        <taxon>NPAAA clade</taxon>
        <taxon>Hologalegina</taxon>
        <taxon>IRL clade</taxon>
        <taxon>Trifolieae</taxon>
        <taxon>Trifolium</taxon>
    </lineage>
</organism>
<evidence type="ECO:0000256" key="1">
    <source>
        <dbReference type="SAM" id="MobiDB-lite"/>
    </source>
</evidence>
<dbReference type="PANTHER" id="PTHR11439">
    <property type="entry name" value="GAG-POL-RELATED RETROTRANSPOSON"/>
    <property type="match status" value="1"/>
</dbReference>
<dbReference type="CDD" id="cd09272">
    <property type="entry name" value="RNase_HI_RT_Ty1"/>
    <property type="match status" value="1"/>
</dbReference>
<reference evidence="2 3" key="2">
    <citation type="journal article" date="2017" name="Front. Plant Sci.">
        <title>Gene Classification and Mining of Molecular Markers Useful in Red Clover (Trifolium pratense) Breeding.</title>
        <authorList>
            <person name="Istvanek J."/>
            <person name="Dluhosova J."/>
            <person name="Dluhos P."/>
            <person name="Patkova L."/>
            <person name="Nedelnik J."/>
            <person name="Repkova J."/>
        </authorList>
    </citation>
    <scope>NUCLEOTIDE SEQUENCE [LARGE SCALE GENOMIC DNA]</scope>
    <source>
        <strain evidence="3">cv. Tatra</strain>
        <tissue evidence="2">Young leaves</tissue>
    </source>
</reference>
<dbReference type="AlphaFoldDB" id="A0A2K3KS75"/>
<dbReference type="EMBL" id="ASHM01107647">
    <property type="protein sequence ID" value="PNX69138.1"/>
    <property type="molecule type" value="Genomic_DNA"/>
</dbReference>
<sequence>NAKFFDSCASEDIFLGCPKTADVEENVESSIQQSDDTVCEDDSGSNNESTDPKSEPAPVNKVPSIRIQKNHPKDLVIGNPDQGITTRRNNDVISSSCFVSKFEPKNVQEALPDEFWMKQMLKEYNVEQDVLTLYCDNLSAINIIQHSRTKHIEIRHHFIRDLVEENIVKLEHVAIEEQVADIFTKALDVVQFERLRGKLGIYLLEEL</sequence>
<dbReference type="Proteomes" id="UP000236291">
    <property type="component" value="Unassembled WGS sequence"/>
</dbReference>
<dbReference type="ExpressionAtlas" id="A0A2K3KS75">
    <property type="expression patterns" value="baseline"/>
</dbReference>
<proteinExistence type="predicted"/>
<comment type="caution">
    <text evidence="2">The sequence shown here is derived from an EMBL/GenBank/DDBJ whole genome shotgun (WGS) entry which is preliminary data.</text>
</comment>
<gene>
    <name evidence="2" type="ORF">L195_g056552</name>
</gene>